<accession>I5AUB4</accession>
<reference evidence="1 2" key="1">
    <citation type="submission" date="2010-08" db="EMBL/GenBank/DDBJ databases">
        <authorList>
            <consortium name="US DOE Joint Genome Institute (JGI-PGF)"/>
            <person name="Lucas S."/>
            <person name="Copeland A."/>
            <person name="Lapidus A."/>
            <person name="Cheng J.-F."/>
            <person name="Bruce D."/>
            <person name="Goodwin L."/>
            <person name="Pitluck S."/>
            <person name="Land M.L."/>
            <person name="Hauser L."/>
            <person name="Chang Y.-J."/>
            <person name="Anderson I.J."/>
            <person name="Johnson E."/>
            <person name="Mulhopadhyay B."/>
            <person name="Kyrpides N."/>
            <person name="Woyke T.J."/>
        </authorList>
    </citation>
    <scope>NUCLEOTIDE SEQUENCE [LARGE SCALE GENOMIC DNA]</scope>
    <source>
        <strain evidence="1 2">6</strain>
    </source>
</reference>
<sequence length="91" mass="10540">MEDNRILLVPFESWAYLKNRSREERLGKRISEVLLEQMYQIMAKRDDCAILNGKSLGGKTDGVTTTWTIDELKKILDDEGLPYTETTEETK</sequence>
<name>I5AUB4_EUBC6</name>
<proteinExistence type="predicted"/>
<dbReference type="HOGENOM" id="CLU_2422523_0_0_9"/>
<dbReference type="OrthoDB" id="9838065at2"/>
<reference evidence="1 2" key="2">
    <citation type="submission" date="2012-02" db="EMBL/GenBank/DDBJ databases">
        <title>Improved High-Quality Draft sequence of Eubacterium cellulosolvens 6.</title>
        <authorList>
            <consortium name="US DOE Joint Genome Institute"/>
            <person name="Lucas S."/>
            <person name="Han J."/>
            <person name="Lapidus A."/>
            <person name="Cheng J.-F."/>
            <person name="Goodwin L."/>
            <person name="Pitluck S."/>
            <person name="Peters L."/>
            <person name="Mikhailova N."/>
            <person name="Gu W."/>
            <person name="Detter J.C."/>
            <person name="Han C."/>
            <person name="Tapia R."/>
            <person name="Land M."/>
            <person name="Hauser L."/>
            <person name="Kyrpides N."/>
            <person name="Ivanova N."/>
            <person name="Pagani I."/>
            <person name="Johnson E."/>
            <person name="Mukhopadhyay B."/>
            <person name="Anderson I."/>
            <person name="Woyke T."/>
        </authorList>
    </citation>
    <scope>NUCLEOTIDE SEQUENCE [LARGE SCALE GENOMIC DNA]</scope>
    <source>
        <strain evidence="1 2">6</strain>
    </source>
</reference>
<protein>
    <submittedName>
        <fullName evidence="1">Uncharacterized protein</fullName>
    </submittedName>
</protein>
<dbReference type="EMBL" id="CM001487">
    <property type="protein sequence ID" value="EIM57387.1"/>
    <property type="molecule type" value="Genomic_DNA"/>
</dbReference>
<organism evidence="1 2">
    <name type="scientific">Eubacterium cellulosolvens (strain ATCC 43171 / JCM 9499 / 6)</name>
    <name type="common">Cillobacterium cellulosolvens</name>
    <dbReference type="NCBI Taxonomy" id="633697"/>
    <lineage>
        <taxon>Bacteria</taxon>
        <taxon>Bacillati</taxon>
        <taxon>Bacillota</taxon>
        <taxon>Clostridia</taxon>
        <taxon>Eubacteriales</taxon>
        <taxon>Eubacteriaceae</taxon>
        <taxon>Eubacterium</taxon>
    </lineage>
</organism>
<dbReference type="STRING" id="633697.EubceDRAFT1_1598"/>
<dbReference type="AlphaFoldDB" id="I5AUB4"/>
<evidence type="ECO:0000313" key="1">
    <source>
        <dbReference type="EMBL" id="EIM57387.1"/>
    </source>
</evidence>
<gene>
    <name evidence="1" type="ORF">EubceDRAFT1_1598</name>
</gene>
<keyword evidence="2" id="KW-1185">Reference proteome</keyword>
<dbReference type="Proteomes" id="UP000005753">
    <property type="component" value="Chromosome"/>
</dbReference>
<evidence type="ECO:0000313" key="2">
    <source>
        <dbReference type="Proteomes" id="UP000005753"/>
    </source>
</evidence>